<reference evidence="3" key="1">
    <citation type="submission" date="2017-12" db="EMBL/GenBank/DDBJ databases">
        <title>Genome sequencing and analysis.</title>
        <authorList>
            <person name="Huang Y.-T."/>
        </authorList>
    </citation>
    <scope>NUCLEOTIDE SEQUENCE</scope>
    <source>
        <strain evidence="3">VGH116</strain>
    </source>
</reference>
<dbReference type="AlphaFoldDB" id="A0A0A5SH04"/>
<dbReference type="Gene3D" id="3.30.1050.10">
    <property type="entry name" value="SCP2 sterol-binding domain"/>
    <property type="match status" value="1"/>
</dbReference>
<dbReference type="EMBL" id="JAPKIY010000007">
    <property type="protein sequence ID" value="MDS0897139.1"/>
    <property type="molecule type" value="Genomic_DNA"/>
</dbReference>
<dbReference type="GO" id="GO:0005829">
    <property type="term" value="C:cytosol"/>
    <property type="evidence" value="ECO:0007669"/>
    <property type="project" value="TreeGrafter"/>
</dbReference>
<dbReference type="InterPro" id="IPR036527">
    <property type="entry name" value="SCP2_sterol-bd_dom_sf"/>
</dbReference>
<dbReference type="RefSeq" id="WP_004241402.1">
    <property type="nucleotide sequence ID" value="NZ_ABGYJJ040000001.1"/>
</dbReference>
<sequence>MFAKIRSSLVHNGPALLRFPLKLTPFTLQKQVLQQVLARQFEEALTEGDLDFLENKWLKVEVRDLALHWYISNRDGRLVVSADEQEDVSFSGNANDLVLIAARKEDPDTLFFQRRLRIEGDTELGLYVKNLMDSIDLDGMPPLLRSALMQLAEFIQAGLAEDGDKSQAVVTSC</sequence>
<dbReference type="EMBL" id="PKLF01000011">
    <property type="protein sequence ID" value="MBE8613358.1"/>
    <property type="molecule type" value="Genomic_DNA"/>
</dbReference>
<gene>
    <name evidence="1" type="primary">ubiT</name>
    <name evidence="3" type="ORF">CYG68_13230</name>
    <name evidence="4" type="ORF">OSC06_04075</name>
</gene>
<dbReference type="OrthoDB" id="5292463at2"/>
<keyword evidence="1" id="KW-0831">Ubiquinone biosynthesis</keyword>
<dbReference type="UniPathway" id="UPA00232"/>
<accession>A0A0A5SH04</accession>
<dbReference type="PIRSF" id="PIRSF025550">
    <property type="entry name" value="UCP025550_lpd_carrier"/>
    <property type="match status" value="1"/>
</dbReference>
<comment type="pathway">
    <text evidence="1">Cofactor biosynthesis; ubiquinone biosynthesis.</text>
</comment>
<evidence type="ECO:0000259" key="2">
    <source>
        <dbReference type="Pfam" id="PF02036"/>
    </source>
</evidence>
<dbReference type="SUPFAM" id="SSF55718">
    <property type="entry name" value="SCP-like"/>
    <property type="match status" value="1"/>
</dbReference>
<protein>
    <recommendedName>
        <fullName evidence="1">Ubiquinone biosynthesis accessory factor UbiT</fullName>
    </recommendedName>
</protein>
<organism evidence="3 5">
    <name type="scientific">Morganella morganii</name>
    <name type="common">Proteus morganii</name>
    <dbReference type="NCBI Taxonomy" id="582"/>
    <lineage>
        <taxon>Bacteria</taxon>
        <taxon>Pseudomonadati</taxon>
        <taxon>Pseudomonadota</taxon>
        <taxon>Gammaproteobacteria</taxon>
        <taxon>Enterobacterales</taxon>
        <taxon>Morganellaceae</taxon>
        <taxon>Morganella</taxon>
    </lineage>
</organism>
<dbReference type="GeneID" id="93358979"/>
<evidence type="ECO:0000313" key="4">
    <source>
        <dbReference type="EMBL" id="MDS0897139.1"/>
    </source>
</evidence>
<comment type="function">
    <text evidence="1">Required for O(2)-independent ubiquinone (coenzyme Q) biosynthesis. Likely functions as an accessory factor.</text>
</comment>
<feature type="domain" description="SCP2" evidence="2">
    <location>
        <begin position="34"/>
        <end position="133"/>
    </location>
</feature>
<dbReference type="PANTHER" id="PTHR10094:SF25">
    <property type="entry name" value="SCP2 STEROL-BINDING DOMAIN-CONTAINING PROTEIN 1"/>
    <property type="match status" value="1"/>
</dbReference>
<dbReference type="Pfam" id="PF02036">
    <property type="entry name" value="SCP2"/>
    <property type="match status" value="1"/>
</dbReference>
<reference evidence="4" key="2">
    <citation type="submission" date="2023-02" db="EMBL/GenBank/DDBJ databases">
        <title>Detection, antimicrobial susceptibility and genomic characterization of NDM-producing species of Morganellaceae, Yersiniaceae, and Enterobacteriaceae other than Klebsiella.</title>
        <authorList>
            <person name="Camargo C.H."/>
            <person name="Sacchi C.T."/>
            <person name="Campos K.R."/>
        </authorList>
    </citation>
    <scope>NUCLEOTIDE SEQUENCE</scope>
    <source>
        <strain evidence="4">1189_21</strain>
    </source>
</reference>
<dbReference type="GO" id="GO:0006744">
    <property type="term" value="P:ubiquinone biosynthetic process"/>
    <property type="evidence" value="ECO:0007669"/>
    <property type="project" value="UniProtKB-UniRule"/>
</dbReference>
<dbReference type="PANTHER" id="PTHR10094">
    <property type="entry name" value="STEROL CARRIER PROTEIN 2 SCP-2 FAMILY PROTEIN"/>
    <property type="match status" value="1"/>
</dbReference>
<evidence type="ECO:0000313" key="5">
    <source>
        <dbReference type="Proteomes" id="UP000650477"/>
    </source>
</evidence>
<dbReference type="HAMAP" id="MF_02231">
    <property type="entry name" value="UbiT"/>
    <property type="match status" value="1"/>
</dbReference>
<name>A0A0A5SH04_MORMO</name>
<dbReference type="Proteomes" id="UP001182247">
    <property type="component" value="Unassembled WGS sequence"/>
</dbReference>
<dbReference type="Proteomes" id="UP000650477">
    <property type="component" value="Unassembled WGS sequence"/>
</dbReference>
<dbReference type="STRING" id="582.AL531_14010"/>
<evidence type="ECO:0000313" key="3">
    <source>
        <dbReference type="EMBL" id="MBE8613358.1"/>
    </source>
</evidence>
<dbReference type="InterPro" id="IPR003033">
    <property type="entry name" value="SCP2_sterol-bd_dom"/>
</dbReference>
<evidence type="ECO:0000256" key="1">
    <source>
        <dbReference type="HAMAP-Rule" id="MF_02231"/>
    </source>
</evidence>
<proteinExistence type="inferred from homology"/>
<comment type="caution">
    <text evidence="3">The sequence shown here is derived from an EMBL/GenBank/DDBJ whole genome shotgun (WGS) entry which is preliminary data.</text>
</comment>
<comment type="similarity">
    <text evidence="1">Belongs to the UbiT family.</text>
</comment>
<dbReference type="InterPro" id="IPR016830">
    <property type="entry name" value="UbiT"/>
</dbReference>